<organism evidence="1 2">
    <name type="scientific">Trifolium pratense</name>
    <name type="common">Red clover</name>
    <dbReference type="NCBI Taxonomy" id="57577"/>
    <lineage>
        <taxon>Eukaryota</taxon>
        <taxon>Viridiplantae</taxon>
        <taxon>Streptophyta</taxon>
        <taxon>Embryophyta</taxon>
        <taxon>Tracheophyta</taxon>
        <taxon>Spermatophyta</taxon>
        <taxon>Magnoliopsida</taxon>
        <taxon>eudicotyledons</taxon>
        <taxon>Gunneridae</taxon>
        <taxon>Pentapetalae</taxon>
        <taxon>rosids</taxon>
        <taxon>fabids</taxon>
        <taxon>Fabales</taxon>
        <taxon>Fabaceae</taxon>
        <taxon>Papilionoideae</taxon>
        <taxon>50 kb inversion clade</taxon>
        <taxon>NPAAA clade</taxon>
        <taxon>Hologalegina</taxon>
        <taxon>IRL clade</taxon>
        <taxon>Trifolieae</taxon>
        <taxon>Trifolium</taxon>
    </lineage>
</organism>
<gene>
    <name evidence="1" type="ORF">L195_g017552</name>
</gene>
<dbReference type="STRING" id="57577.A0A2K3MUC4"/>
<protein>
    <submittedName>
        <fullName evidence="1">Beta-adaptin A-like protein</fullName>
    </submittedName>
</protein>
<proteinExistence type="predicted"/>
<feature type="non-terminal residue" evidence="1">
    <location>
        <position position="1"/>
    </location>
</feature>
<dbReference type="EMBL" id="ASHM01012426">
    <property type="protein sequence ID" value="PNX94377.1"/>
    <property type="molecule type" value="Genomic_DNA"/>
</dbReference>
<evidence type="ECO:0000313" key="1">
    <source>
        <dbReference type="EMBL" id="PNX94377.1"/>
    </source>
</evidence>
<sequence>VRLHVLTAVMKCFFKRPPETQKALGAARAAGLADFHQVTEVVIRAKLDFAV</sequence>
<dbReference type="AlphaFoldDB" id="A0A2K3MUC4"/>
<reference evidence="1 2" key="1">
    <citation type="journal article" date="2014" name="Am. J. Bot.">
        <title>Genome assembly and annotation for red clover (Trifolium pratense; Fabaceae).</title>
        <authorList>
            <person name="Istvanek J."/>
            <person name="Jaros M."/>
            <person name="Krenek A."/>
            <person name="Repkova J."/>
        </authorList>
    </citation>
    <scope>NUCLEOTIDE SEQUENCE [LARGE SCALE GENOMIC DNA]</scope>
    <source>
        <strain evidence="2">cv. Tatra</strain>
        <tissue evidence="1">Young leaves</tissue>
    </source>
</reference>
<name>A0A2K3MUC4_TRIPR</name>
<comment type="caution">
    <text evidence="1">The sequence shown here is derived from an EMBL/GenBank/DDBJ whole genome shotgun (WGS) entry which is preliminary data.</text>
</comment>
<dbReference type="Proteomes" id="UP000236291">
    <property type="component" value="Unassembled WGS sequence"/>
</dbReference>
<accession>A0A2K3MUC4</accession>
<evidence type="ECO:0000313" key="2">
    <source>
        <dbReference type="Proteomes" id="UP000236291"/>
    </source>
</evidence>
<reference evidence="1 2" key="2">
    <citation type="journal article" date="2017" name="Front. Plant Sci.">
        <title>Gene Classification and Mining of Molecular Markers Useful in Red Clover (Trifolium pratense) Breeding.</title>
        <authorList>
            <person name="Istvanek J."/>
            <person name="Dluhosova J."/>
            <person name="Dluhos P."/>
            <person name="Patkova L."/>
            <person name="Nedelnik J."/>
            <person name="Repkova J."/>
        </authorList>
    </citation>
    <scope>NUCLEOTIDE SEQUENCE [LARGE SCALE GENOMIC DNA]</scope>
    <source>
        <strain evidence="2">cv. Tatra</strain>
        <tissue evidence="1">Young leaves</tissue>
    </source>
</reference>